<dbReference type="OrthoDB" id="167512at2759"/>
<organism evidence="1 2">
    <name type="scientific">Phytophthora palmivora</name>
    <dbReference type="NCBI Taxonomy" id="4796"/>
    <lineage>
        <taxon>Eukaryota</taxon>
        <taxon>Sar</taxon>
        <taxon>Stramenopiles</taxon>
        <taxon>Oomycota</taxon>
        <taxon>Peronosporomycetes</taxon>
        <taxon>Peronosporales</taxon>
        <taxon>Peronosporaceae</taxon>
        <taxon>Phytophthora</taxon>
    </lineage>
</organism>
<dbReference type="EMBL" id="NCKW01008434">
    <property type="protein sequence ID" value="POM68055.1"/>
    <property type="molecule type" value="Genomic_DNA"/>
</dbReference>
<protein>
    <submittedName>
        <fullName evidence="1">Uncharacterized protein</fullName>
    </submittedName>
</protein>
<dbReference type="AlphaFoldDB" id="A0A2P4XR61"/>
<gene>
    <name evidence="1" type="ORF">PHPALM_15831</name>
</gene>
<dbReference type="Proteomes" id="UP000237271">
    <property type="component" value="Unassembled WGS sequence"/>
</dbReference>
<reference evidence="1 2" key="1">
    <citation type="journal article" date="2017" name="Genome Biol. Evol.">
        <title>Phytophthora megakarya and P. palmivora, closely related causal agents of cacao black pod rot, underwent increases in genome sizes and gene numbers by different mechanisms.</title>
        <authorList>
            <person name="Ali S.S."/>
            <person name="Shao J."/>
            <person name="Lary D.J."/>
            <person name="Kronmiller B."/>
            <person name="Shen D."/>
            <person name="Strem M.D."/>
            <person name="Amoako-Attah I."/>
            <person name="Akrofi A.Y."/>
            <person name="Begoude B.A."/>
            <person name="Ten Hoopen G.M."/>
            <person name="Coulibaly K."/>
            <person name="Kebe B.I."/>
            <person name="Melnick R.L."/>
            <person name="Guiltinan M.J."/>
            <person name="Tyler B.M."/>
            <person name="Meinhardt L.W."/>
            <person name="Bailey B.A."/>
        </authorList>
    </citation>
    <scope>NUCLEOTIDE SEQUENCE [LARGE SCALE GENOMIC DNA]</scope>
    <source>
        <strain evidence="2">sbr112.9</strain>
    </source>
</reference>
<evidence type="ECO:0000313" key="1">
    <source>
        <dbReference type="EMBL" id="POM68055.1"/>
    </source>
</evidence>
<name>A0A2P4XR61_9STRA</name>
<proteinExistence type="predicted"/>
<evidence type="ECO:0000313" key="2">
    <source>
        <dbReference type="Proteomes" id="UP000237271"/>
    </source>
</evidence>
<sequence length="191" mass="20444">MTIADPSEQTLWGIVLGVPLPPATLGGRGDQQRQFQVVHSEGSGYCCPDAMGQPTLSPAKARSVCMCLTGSKTNPRQGCCQGLDTRSCALCLAPSSFSNQEIISPPSSISTADVSHVVKCSAAKTGKDPENLAHIPFEMVEQHVCTDALTTQFYGRWVSDAFKTYTRFCKESFATLSADIVDGPRGDSKLH</sequence>
<comment type="caution">
    <text evidence="1">The sequence shown here is derived from an EMBL/GenBank/DDBJ whole genome shotgun (WGS) entry which is preliminary data.</text>
</comment>
<accession>A0A2P4XR61</accession>
<keyword evidence="2" id="KW-1185">Reference proteome</keyword>